<dbReference type="PANTHER" id="PTHR46797">
    <property type="entry name" value="HTH-TYPE TRANSCRIPTIONAL REGULATOR"/>
    <property type="match status" value="1"/>
</dbReference>
<evidence type="ECO:0000259" key="3">
    <source>
        <dbReference type="PROSITE" id="PS50943"/>
    </source>
</evidence>
<dbReference type="Pfam" id="PF01381">
    <property type="entry name" value="HTH_3"/>
    <property type="match status" value="1"/>
</dbReference>
<evidence type="ECO:0000256" key="1">
    <source>
        <dbReference type="ARBA" id="ARBA00023125"/>
    </source>
</evidence>
<dbReference type="SMART" id="SM00530">
    <property type="entry name" value="HTH_XRE"/>
    <property type="match status" value="1"/>
</dbReference>
<dbReference type="OrthoDB" id="9814751at2"/>
<evidence type="ECO:0000313" key="4">
    <source>
        <dbReference type="EMBL" id="RCV59342.1"/>
    </source>
</evidence>
<reference evidence="4 5" key="1">
    <citation type="submission" date="2018-04" db="EMBL/GenBank/DDBJ databases">
        <title>Novel actinobacteria from marine sediment.</title>
        <authorList>
            <person name="Ng Z.Y."/>
            <person name="Tan G.Y.A."/>
        </authorList>
    </citation>
    <scope>NUCLEOTIDE SEQUENCE [LARGE SCALE GENOMIC DNA]</scope>
    <source>
        <strain evidence="4 5">TPS81</strain>
    </source>
</reference>
<protein>
    <recommendedName>
        <fullName evidence="3">HTH cro/C1-type domain-containing protein</fullName>
    </recommendedName>
</protein>
<dbReference type="AlphaFoldDB" id="A0A368T6S7"/>
<dbReference type="PROSITE" id="PS50943">
    <property type="entry name" value="HTH_CROC1"/>
    <property type="match status" value="1"/>
</dbReference>
<dbReference type="CDD" id="cd00093">
    <property type="entry name" value="HTH_XRE"/>
    <property type="match status" value="1"/>
</dbReference>
<accession>A0A368T6S7</accession>
<feature type="region of interest" description="Disordered" evidence="2">
    <location>
        <begin position="81"/>
        <end position="100"/>
    </location>
</feature>
<dbReference type="EMBL" id="QEIN01000063">
    <property type="protein sequence ID" value="RCV59342.1"/>
    <property type="molecule type" value="Genomic_DNA"/>
</dbReference>
<evidence type="ECO:0000256" key="2">
    <source>
        <dbReference type="SAM" id="MobiDB-lite"/>
    </source>
</evidence>
<evidence type="ECO:0000313" key="5">
    <source>
        <dbReference type="Proteomes" id="UP000253318"/>
    </source>
</evidence>
<dbReference type="GO" id="GO:0005829">
    <property type="term" value="C:cytosol"/>
    <property type="evidence" value="ECO:0007669"/>
    <property type="project" value="TreeGrafter"/>
</dbReference>
<comment type="caution">
    <text evidence="4">The sequence shown here is derived from an EMBL/GenBank/DDBJ whole genome shotgun (WGS) entry which is preliminary data.</text>
</comment>
<sequence>MSTDSYSFLVPPKRTIPQNGPAIREFREQLRRLSVTELAKRVGVTPGAISNIETETKKVSIELLNRIADALMVDLAAIVRTPVGPRRPTPRRHRQPPKEV</sequence>
<keyword evidence="5" id="KW-1185">Reference proteome</keyword>
<dbReference type="Proteomes" id="UP000253318">
    <property type="component" value="Unassembled WGS sequence"/>
</dbReference>
<dbReference type="GO" id="GO:0003700">
    <property type="term" value="F:DNA-binding transcription factor activity"/>
    <property type="evidence" value="ECO:0007669"/>
    <property type="project" value="TreeGrafter"/>
</dbReference>
<dbReference type="InterPro" id="IPR001387">
    <property type="entry name" value="Cro/C1-type_HTH"/>
</dbReference>
<keyword evidence="1" id="KW-0238">DNA-binding</keyword>
<dbReference type="InterPro" id="IPR010982">
    <property type="entry name" value="Lambda_DNA-bd_dom_sf"/>
</dbReference>
<dbReference type="RefSeq" id="WP_114399884.1">
    <property type="nucleotide sequence ID" value="NZ_QEIM01000162.1"/>
</dbReference>
<dbReference type="SUPFAM" id="SSF47413">
    <property type="entry name" value="lambda repressor-like DNA-binding domains"/>
    <property type="match status" value="1"/>
</dbReference>
<proteinExistence type="predicted"/>
<dbReference type="Gene3D" id="1.10.260.40">
    <property type="entry name" value="lambda repressor-like DNA-binding domains"/>
    <property type="match status" value="1"/>
</dbReference>
<dbReference type="GO" id="GO:0003677">
    <property type="term" value="F:DNA binding"/>
    <property type="evidence" value="ECO:0007669"/>
    <property type="project" value="UniProtKB-KW"/>
</dbReference>
<dbReference type="PANTHER" id="PTHR46797:SF1">
    <property type="entry name" value="METHYLPHOSPHONATE SYNTHASE"/>
    <property type="match status" value="1"/>
</dbReference>
<feature type="compositionally biased region" description="Basic residues" evidence="2">
    <location>
        <begin position="88"/>
        <end position="100"/>
    </location>
</feature>
<name>A0A368T6S7_9ACTN</name>
<gene>
    <name evidence="4" type="ORF">DEF24_10250</name>
</gene>
<organism evidence="4 5">
    <name type="scientific">Marinitenerispora sediminis</name>
    <dbReference type="NCBI Taxonomy" id="1931232"/>
    <lineage>
        <taxon>Bacteria</taxon>
        <taxon>Bacillati</taxon>
        <taxon>Actinomycetota</taxon>
        <taxon>Actinomycetes</taxon>
        <taxon>Streptosporangiales</taxon>
        <taxon>Nocardiopsidaceae</taxon>
        <taxon>Marinitenerispora</taxon>
    </lineage>
</organism>
<feature type="domain" description="HTH cro/C1-type" evidence="3">
    <location>
        <begin position="23"/>
        <end position="78"/>
    </location>
</feature>
<dbReference type="InterPro" id="IPR050807">
    <property type="entry name" value="TransReg_Diox_bact_type"/>
</dbReference>